<dbReference type="AlphaFoldDB" id="S7ZG90"/>
<protein>
    <submittedName>
        <fullName evidence="2">Uncharacterized protein</fullName>
    </submittedName>
</protein>
<dbReference type="EMBL" id="KB644410">
    <property type="protein sequence ID" value="EPS27671.1"/>
    <property type="molecule type" value="Genomic_DNA"/>
</dbReference>
<organism evidence="2 3">
    <name type="scientific">Penicillium oxalicum (strain 114-2 / CGMCC 5302)</name>
    <name type="common">Penicillium decumbens</name>
    <dbReference type="NCBI Taxonomy" id="933388"/>
    <lineage>
        <taxon>Eukaryota</taxon>
        <taxon>Fungi</taxon>
        <taxon>Dikarya</taxon>
        <taxon>Ascomycota</taxon>
        <taxon>Pezizomycotina</taxon>
        <taxon>Eurotiomycetes</taxon>
        <taxon>Eurotiomycetidae</taxon>
        <taxon>Eurotiales</taxon>
        <taxon>Aspergillaceae</taxon>
        <taxon>Penicillium</taxon>
    </lineage>
</organism>
<dbReference type="Proteomes" id="UP000019376">
    <property type="component" value="Unassembled WGS sequence"/>
</dbReference>
<evidence type="ECO:0000313" key="3">
    <source>
        <dbReference type="Proteomes" id="UP000019376"/>
    </source>
</evidence>
<keyword evidence="3" id="KW-1185">Reference proteome</keyword>
<sequence length="128" mass="14511">MGVFLFGKPQRATPLGNRGLAEMLRFLGMVRRPEIAREGHHYRVIIICSVIPRAWKTGGWLRERKRRDARCNGGAQRKSGGVSSAQLAPDRSKSQRFKFAERMRFHLGSTGRNAGQAYWAKQIQNDGE</sequence>
<dbReference type="HOGENOM" id="CLU_1960333_0_0_1"/>
<accession>S7ZG90</accession>
<proteinExistence type="predicted"/>
<gene>
    <name evidence="2" type="ORF">PDE_02615</name>
</gene>
<evidence type="ECO:0000256" key="1">
    <source>
        <dbReference type="SAM" id="MobiDB-lite"/>
    </source>
</evidence>
<name>S7ZG90_PENO1</name>
<reference evidence="2 3" key="1">
    <citation type="journal article" date="2013" name="PLoS ONE">
        <title>Genomic and secretomic analyses reveal unique features of the lignocellulolytic enzyme system of Penicillium decumbens.</title>
        <authorList>
            <person name="Liu G."/>
            <person name="Zhang L."/>
            <person name="Wei X."/>
            <person name="Zou G."/>
            <person name="Qin Y."/>
            <person name="Ma L."/>
            <person name="Li J."/>
            <person name="Zheng H."/>
            <person name="Wang S."/>
            <person name="Wang C."/>
            <person name="Xun L."/>
            <person name="Zhao G.-P."/>
            <person name="Zhou Z."/>
            <person name="Qu Y."/>
        </authorList>
    </citation>
    <scope>NUCLEOTIDE SEQUENCE [LARGE SCALE GENOMIC DNA]</scope>
    <source>
        <strain evidence="3">114-2 / CGMCC 5302</strain>
    </source>
</reference>
<feature type="region of interest" description="Disordered" evidence="1">
    <location>
        <begin position="67"/>
        <end position="93"/>
    </location>
</feature>
<evidence type="ECO:0000313" key="2">
    <source>
        <dbReference type="EMBL" id="EPS27671.1"/>
    </source>
</evidence>